<reference evidence="4" key="1">
    <citation type="journal article" date="2019" name="Int. J. Syst. Evol. Microbiol.">
        <title>The Global Catalogue of Microorganisms (GCM) 10K type strain sequencing project: providing services to taxonomists for standard genome sequencing and annotation.</title>
        <authorList>
            <consortium name="The Broad Institute Genomics Platform"/>
            <consortium name="The Broad Institute Genome Sequencing Center for Infectious Disease"/>
            <person name="Wu L."/>
            <person name="Ma J."/>
        </authorList>
    </citation>
    <scope>NUCLEOTIDE SEQUENCE [LARGE SCALE GENOMIC DNA]</scope>
    <source>
        <strain evidence="4">CGMCC 4.7237</strain>
    </source>
</reference>
<dbReference type="InterPro" id="IPR023210">
    <property type="entry name" value="NADP_OxRdtase_dom"/>
</dbReference>
<dbReference type="CDD" id="cd19088">
    <property type="entry name" value="AKR_AKR13B1"/>
    <property type="match status" value="1"/>
</dbReference>
<keyword evidence="1" id="KW-0560">Oxidoreductase</keyword>
<evidence type="ECO:0000259" key="2">
    <source>
        <dbReference type="Pfam" id="PF00248"/>
    </source>
</evidence>
<dbReference type="RefSeq" id="WP_386424501.1">
    <property type="nucleotide sequence ID" value="NZ_JBHSBB010000001.1"/>
</dbReference>
<name>A0ABV8HFQ8_9ACTN</name>
<dbReference type="PRINTS" id="PR00069">
    <property type="entry name" value="ALDKETRDTASE"/>
</dbReference>
<evidence type="ECO:0000256" key="1">
    <source>
        <dbReference type="ARBA" id="ARBA00023002"/>
    </source>
</evidence>
<dbReference type="Gene3D" id="3.20.20.100">
    <property type="entry name" value="NADP-dependent oxidoreductase domain"/>
    <property type="match status" value="1"/>
</dbReference>
<dbReference type="InterPro" id="IPR050791">
    <property type="entry name" value="Aldo-Keto_reductase"/>
</dbReference>
<organism evidence="3 4">
    <name type="scientific">Streptomyces polygonati</name>
    <dbReference type="NCBI Taxonomy" id="1617087"/>
    <lineage>
        <taxon>Bacteria</taxon>
        <taxon>Bacillati</taxon>
        <taxon>Actinomycetota</taxon>
        <taxon>Actinomycetes</taxon>
        <taxon>Kitasatosporales</taxon>
        <taxon>Streptomycetaceae</taxon>
        <taxon>Streptomyces</taxon>
    </lineage>
</organism>
<sequence length="296" mass="31947">MTSARSAPTPAFSLGGGLPVRRLGFGTMRLADDFASVHPAPVWSPPSDRRRALAVLRRAVELGVQLVDTADAYALGGGEEMVAEALHPYGDDLLIATKIGTVRPSPDEWVLFGHPDYLRQQAELSLRRLRLDCLPLLQLHRIDPKVPLADQIGALKRLRDEGKVRHIGLSEVTVRQIEQASAIVPIAAVQNEYNLAARRHDEVVAYCERQGIAFLSYFPIAVGALSRAGGALRKVADAVGATPAQVALAWLLHRSPNVLPIPGTSSVAHLEENMAAAEVVLDDEHIALLSAPDFRG</sequence>
<feature type="domain" description="NADP-dependent oxidoreductase" evidence="2">
    <location>
        <begin position="22"/>
        <end position="289"/>
    </location>
</feature>
<protein>
    <submittedName>
        <fullName evidence="3">Aldo/keto reductase</fullName>
    </submittedName>
</protein>
<dbReference type="PANTHER" id="PTHR43625">
    <property type="entry name" value="AFLATOXIN B1 ALDEHYDE REDUCTASE"/>
    <property type="match status" value="1"/>
</dbReference>
<comment type="caution">
    <text evidence="3">The sequence shown here is derived from an EMBL/GenBank/DDBJ whole genome shotgun (WGS) entry which is preliminary data.</text>
</comment>
<dbReference type="Proteomes" id="UP001595765">
    <property type="component" value="Unassembled WGS sequence"/>
</dbReference>
<keyword evidence="4" id="KW-1185">Reference proteome</keyword>
<dbReference type="SUPFAM" id="SSF51430">
    <property type="entry name" value="NAD(P)-linked oxidoreductase"/>
    <property type="match status" value="1"/>
</dbReference>
<gene>
    <name evidence="3" type="ORF">ACFO3J_00235</name>
</gene>
<dbReference type="Pfam" id="PF00248">
    <property type="entry name" value="Aldo_ket_red"/>
    <property type="match status" value="1"/>
</dbReference>
<dbReference type="PANTHER" id="PTHR43625:SF40">
    <property type="entry name" value="ALDO-KETO REDUCTASE YAKC [NADP(+)]"/>
    <property type="match status" value="1"/>
</dbReference>
<accession>A0ABV8HFQ8</accession>
<evidence type="ECO:0000313" key="3">
    <source>
        <dbReference type="EMBL" id="MFC4029892.1"/>
    </source>
</evidence>
<dbReference type="InterPro" id="IPR020471">
    <property type="entry name" value="AKR"/>
</dbReference>
<evidence type="ECO:0000313" key="4">
    <source>
        <dbReference type="Proteomes" id="UP001595765"/>
    </source>
</evidence>
<dbReference type="EMBL" id="JBHSBB010000001">
    <property type="protein sequence ID" value="MFC4029892.1"/>
    <property type="molecule type" value="Genomic_DNA"/>
</dbReference>
<dbReference type="InterPro" id="IPR036812">
    <property type="entry name" value="NAD(P)_OxRdtase_dom_sf"/>
</dbReference>
<proteinExistence type="predicted"/>